<dbReference type="EMBL" id="DPVV01000465">
    <property type="protein sequence ID" value="HCL03502.1"/>
    <property type="molecule type" value="Genomic_DNA"/>
</dbReference>
<evidence type="ECO:0000313" key="5">
    <source>
        <dbReference type="Proteomes" id="UP000262969"/>
    </source>
</evidence>
<gene>
    <name evidence="4" type="ORF">DHW61_14020</name>
</gene>
<feature type="transmembrane region" description="Helical" evidence="2">
    <location>
        <begin position="485"/>
        <end position="508"/>
    </location>
</feature>
<keyword evidence="2" id="KW-0812">Transmembrane</keyword>
<evidence type="ECO:0000256" key="1">
    <source>
        <dbReference type="SAM" id="Coils"/>
    </source>
</evidence>
<evidence type="ECO:0000256" key="2">
    <source>
        <dbReference type="SAM" id="Phobius"/>
    </source>
</evidence>
<keyword evidence="2" id="KW-0472">Membrane</keyword>
<dbReference type="AlphaFoldDB" id="A0A3D2X8R3"/>
<feature type="domain" description="Tape measure protein N-terminal" evidence="3">
    <location>
        <begin position="215"/>
        <end position="397"/>
    </location>
</feature>
<proteinExistence type="predicted"/>
<sequence>MADQSAFIDISQKISDSIVNQITNVFPQSIGASVTHTINIENINIDILREFKEEMQEPINTGSYEVAIEKIGEAVVVINDLEEALQKTEKQELIKVESCDVVIEKAGEIEGAINKVEEALQRSEKQEIIVDNYDGVIAKISDVEEAINRVGGVLEKIEGKSKDTGEKVKTTFEAVRDNIGSNFTAMGKGISAVGSIIDKVSSFGTKYLNKIENSKILKTADALSRTRTKLTALTGGQAEAGQFQERIFASAQNSGTSYESTANMVLGLNTKGSFANKEQAITFTELVNKSSVLGGASAEGTKGVQTAITEAMVSGKLSGAGFNSVLENAYPIIENIAAYLNEPIEAVQKMGVQGEISAEIIGNAMFASAQKTNDEFSKTPMTFEQLITSVKDKALMVFQPALQKISELTQNEDFMNMIQNMMNGLTFFGDLALKVVGVLTSVASTIVDNWSMIAPVILLIAAVFGIWKLSVLLSDFSIKKLTASLLSCPLFWIIGIIIAIVAIIKVVIDHINRVGDKTYTVAGVICGILSSIGAFVWNLLLVIGDIILGFINFLVNPFIKFANFIANLFMDPVSTVIYLFQGMADGVLGILESIANAMDFVFGGNLGETVAGWRSGLKDKADAAVQKYAPEENFGDKINYLNLTMESFGLEYVDYGEAWDKGNAFGDKINNLFKGSTGDKEDFSDTWDGILNNTEEIAEKNNGIQDNTEKIAHNTEIQPDDLSYLLELAERDAVNRFTTAEVKIDMGGVYNTVSSKQNLDGIVDYLTDKLREELNNTARACNA</sequence>
<reference evidence="4 5" key="1">
    <citation type="journal article" date="2018" name="Nat. Biotechnol.">
        <title>A standardized bacterial taxonomy based on genome phylogeny substantially revises the tree of life.</title>
        <authorList>
            <person name="Parks D.H."/>
            <person name="Chuvochina M."/>
            <person name="Waite D.W."/>
            <person name="Rinke C."/>
            <person name="Skarshewski A."/>
            <person name="Chaumeil P.A."/>
            <person name="Hugenholtz P."/>
        </authorList>
    </citation>
    <scope>NUCLEOTIDE SEQUENCE [LARGE SCALE GENOMIC DNA]</scope>
    <source>
        <strain evidence="4">UBA11728</strain>
    </source>
</reference>
<dbReference type="NCBIfam" id="TIGR02675">
    <property type="entry name" value="tape_meas_nterm"/>
    <property type="match status" value="1"/>
</dbReference>
<feature type="transmembrane region" description="Helical" evidence="2">
    <location>
        <begin position="452"/>
        <end position="473"/>
    </location>
</feature>
<accession>A0A3D2X8R3</accession>
<dbReference type="Proteomes" id="UP000262969">
    <property type="component" value="Unassembled WGS sequence"/>
</dbReference>
<evidence type="ECO:0000313" key="4">
    <source>
        <dbReference type="EMBL" id="HCL03502.1"/>
    </source>
</evidence>
<evidence type="ECO:0000259" key="3">
    <source>
        <dbReference type="Pfam" id="PF20155"/>
    </source>
</evidence>
<feature type="transmembrane region" description="Helical" evidence="2">
    <location>
        <begin position="520"/>
        <end position="543"/>
    </location>
</feature>
<organism evidence="4 5">
    <name type="scientific">Lachnoclostridium phytofermentans</name>
    <dbReference type="NCBI Taxonomy" id="66219"/>
    <lineage>
        <taxon>Bacteria</taxon>
        <taxon>Bacillati</taxon>
        <taxon>Bacillota</taxon>
        <taxon>Clostridia</taxon>
        <taxon>Lachnospirales</taxon>
        <taxon>Lachnospiraceae</taxon>
    </lineage>
</organism>
<comment type="caution">
    <text evidence="4">The sequence shown here is derived from an EMBL/GenBank/DDBJ whole genome shotgun (WGS) entry which is preliminary data.</text>
</comment>
<keyword evidence="2" id="KW-1133">Transmembrane helix</keyword>
<dbReference type="InterPro" id="IPR013491">
    <property type="entry name" value="Tape_meas_N"/>
</dbReference>
<protein>
    <recommendedName>
        <fullName evidence="3">Tape measure protein N-terminal domain-containing protein</fullName>
    </recommendedName>
</protein>
<feature type="coiled-coil region" evidence="1">
    <location>
        <begin position="71"/>
        <end position="126"/>
    </location>
</feature>
<dbReference type="Pfam" id="PF20155">
    <property type="entry name" value="TMP_3"/>
    <property type="match status" value="1"/>
</dbReference>
<feature type="transmembrane region" description="Helical" evidence="2">
    <location>
        <begin position="550"/>
        <end position="570"/>
    </location>
</feature>
<name>A0A3D2X8R3_9FIRM</name>
<feature type="transmembrane region" description="Helical" evidence="2">
    <location>
        <begin position="425"/>
        <end position="446"/>
    </location>
</feature>
<keyword evidence="1" id="KW-0175">Coiled coil</keyword>